<organism evidence="6 7">
    <name type="scientific">Lichenifustis flavocetrariae</name>
    <dbReference type="NCBI Taxonomy" id="2949735"/>
    <lineage>
        <taxon>Bacteria</taxon>
        <taxon>Pseudomonadati</taxon>
        <taxon>Pseudomonadota</taxon>
        <taxon>Alphaproteobacteria</taxon>
        <taxon>Hyphomicrobiales</taxon>
        <taxon>Lichenihabitantaceae</taxon>
        <taxon>Lichenifustis</taxon>
    </lineage>
</organism>
<evidence type="ECO:0000259" key="5">
    <source>
        <dbReference type="Pfam" id="PF00589"/>
    </source>
</evidence>
<dbReference type="InterPro" id="IPR013762">
    <property type="entry name" value="Integrase-like_cat_sf"/>
</dbReference>
<evidence type="ECO:0000256" key="4">
    <source>
        <dbReference type="ARBA" id="ARBA00023172"/>
    </source>
</evidence>
<proteinExistence type="inferred from homology"/>
<dbReference type="Pfam" id="PF00589">
    <property type="entry name" value="Phage_integrase"/>
    <property type="match status" value="1"/>
</dbReference>
<dbReference type="Proteomes" id="UP001165667">
    <property type="component" value="Unassembled WGS sequence"/>
</dbReference>
<protein>
    <recommendedName>
        <fullName evidence="5">Tyr recombinase domain-containing protein</fullName>
    </recommendedName>
</protein>
<sequence length="551" mass="61323">MPADLPPEVKGASVVLPIGKTTVTTAITDKVFCSLRTKDAAIAKERFTLAYGSLAKQLAALRTPPQVLTHKDIVALAGEVYRERADHFDADSRFVPGEVFRSQQEFEEAVQLILPTVVDQSDGEVALGEAIYRVTATLPKGPQVLAWNLGQDINYLGVSMTLDQALNDLFGRRADQLCAEKGLRVDTPTRRKLLHQIGEGYRLLTEKLKRNSAGDYSPDTNLARFPAFVAPVKAAPVSEGRHSVASIFERWKAEFADKRSASTIRRYGPSIASLHAFTKGRDVRLVTQDDIADWAKHRRDVDGIGAATVNGNDLVAAASIFSWSMTKDGGRIRTDNPVIGVKLELPKRQTLRDRTFRHDEIKTILLAARQVSSDPRYLRASASRRWAPWICAYSGARIQEVCWLSKRDIWNEGGIWVMRFPQTKDGYARTVPVHHELEREGLIRFVQAAPDGYLFVGDVEQKVGASRSAPELRAAELASWIKKKADLEDGVSPNHSWRHTFITRAEGLISKRFSSAITGHNKRKDASDGYFAPDIAQLKIEIEKFPVFALQ</sequence>
<accession>A0AA41Z4T1</accession>
<evidence type="ECO:0000256" key="1">
    <source>
        <dbReference type="ARBA" id="ARBA00008857"/>
    </source>
</evidence>
<dbReference type="PANTHER" id="PTHR30349">
    <property type="entry name" value="PHAGE INTEGRASE-RELATED"/>
    <property type="match status" value="1"/>
</dbReference>
<reference evidence="6" key="1">
    <citation type="submission" date="2022-05" db="EMBL/GenBank/DDBJ databases">
        <authorList>
            <person name="Pankratov T."/>
        </authorList>
    </citation>
    <scope>NUCLEOTIDE SEQUENCE</scope>
    <source>
        <strain evidence="6">BP6-180914</strain>
    </source>
</reference>
<dbReference type="SUPFAM" id="SSF56349">
    <property type="entry name" value="DNA breaking-rejoining enzymes"/>
    <property type="match status" value="1"/>
</dbReference>
<evidence type="ECO:0000313" key="7">
    <source>
        <dbReference type="Proteomes" id="UP001165667"/>
    </source>
</evidence>
<dbReference type="GO" id="GO:0003677">
    <property type="term" value="F:DNA binding"/>
    <property type="evidence" value="ECO:0007669"/>
    <property type="project" value="UniProtKB-KW"/>
</dbReference>
<gene>
    <name evidence="6" type="ORF">M8523_35035</name>
</gene>
<comment type="caution">
    <text evidence="6">The sequence shown here is derived from an EMBL/GenBank/DDBJ whole genome shotgun (WGS) entry which is preliminary data.</text>
</comment>
<keyword evidence="7" id="KW-1185">Reference proteome</keyword>
<dbReference type="GO" id="GO:0006310">
    <property type="term" value="P:DNA recombination"/>
    <property type="evidence" value="ECO:0007669"/>
    <property type="project" value="UniProtKB-KW"/>
</dbReference>
<evidence type="ECO:0000256" key="2">
    <source>
        <dbReference type="ARBA" id="ARBA00022908"/>
    </source>
</evidence>
<evidence type="ECO:0000313" key="6">
    <source>
        <dbReference type="EMBL" id="MCW6513072.1"/>
    </source>
</evidence>
<name>A0AA41Z4T1_9HYPH</name>
<dbReference type="PANTHER" id="PTHR30349:SF41">
    <property type="entry name" value="INTEGRASE_RECOMBINASE PROTEIN MJ0367-RELATED"/>
    <property type="match status" value="1"/>
</dbReference>
<keyword evidence="3" id="KW-0238">DNA-binding</keyword>
<evidence type="ECO:0000256" key="3">
    <source>
        <dbReference type="ARBA" id="ARBA00023125"/>
    </source>
</evidence>
<dbReference type="EMBL" id="JAMOIM010000091">
    <property type="protein sequence ID" value="MCW6513072.1"/>
    <property type="molecule type" value="Genomic_DNA"/>
</dbReference>
<dbReference type="InterPro" id="IPR002104">
    <property type="entry name" value="Integrase_catalytic"/>
</dbReference>
<keyword evidence="2" id="KW-0229">DNA integration</keyword>
<keyword evidence="4" id="KW-0233">DNA recombination</keyword>
<dbReference type="RefSeq" id="WP_282589447.1">
    <property type="nucleotide sequence ID" value="NZ_JAMOIM010000091.1"/>
</dbReference>
<comment type="similarity">
    <text evidence="1">Belongs to the 'phage' integrase family.</text>
</comment>
<dbReference type="AlphaFoldDB" id="A0AA41Z4T1"/>
<dbReference type="Gene3D" id="1.10.443.10">
    <property type="entry name" value="Intergrase catalytic core"/>
    <property type="match status" value="1"/>
</dbReference>
<dbReference type="InterPro" id="IPR011010">
    <property type="entry name" value="DNA_brk_join_enz"/>
</dbReference>
<dbReference type="GO" id="GO:0015074">
    <property type="term" value="P:DNA integration"/>
    <property type="evidence" value="ECO:0007669"/>
    <property type="project" value="UniProtKB-KW"/>
</dbReference>
<feature type="domain" description="Tyr recombinase" evidence="5">
    <location>
        <begin position="356"/>
        <end position="520"/>
    </location>
</feature>
<dbReference type="InterPro" id="IPR050090">
    <property type="entry name" value="Tyrosine_recombinase_XerCD"/>
</dbReference>